<dbReference type="Gene3D" id="3.20.20.150">
    <property type="entry name" value="Divalent-metal-dependent TIM barrel enzymes"/>
    <property type="match status" value="1"/>
</dbReference>
<keyword evidence="2" id="KW-1185">Reference proteome</keyword>
<evidence type="ECO:0000313" key="1">
    <source>
        <dbReference type="EMBL" id="SEN07513.1"/>
    </source>
</evidence>
<dbReference type="STRING" id="474960.SAMN05216180_2646"/>
<dbReference type="SUPFAM" id="SSF51658">
    <property type="entry name" value="Xylose isomerase-like"/>
    <property type="match status" value="1"/>
</dbReference>
<name>A0A1H8DJX2_9FIRM</name>
<dbReference type="AlphaFoldDB" id="A0A1H8DJX2"/>
<proteinExistence type="predicted"/>
<dbReference type="GO" id="GO:0016853">
    <property type="term" value="F:isomerase activity"/>
    <property type="evidence" value="ECO:0007669"/>
    <property type="project" value="UniProtKB-KW"/>
</dbReference>
<dbReference type="RefSeq" id="WP_092755957.1">
    <property type="nucleotide sequence ID" value="NZ_FOCG01000003.1"/>
</dbReference>
<sequence>MKKNRLVVNTLVYLNQLKAGVAQAQLLKPLCELGVENVEIRREFMKDFKTELLAIAEASLNYKIKLFYSVPSYLYENGKLMMNRLESFYAEAQIMGCRYVKLNIGDVSAVTNEDIKIISSLCEKYNITQSIENDQTPENGKSEKINWFLEETSKKGGKITLTFDTGNWIWTRESPKSAAKLLQKHVTYIHVKDVLQGTPPTATWLGEGDLCWESILKQLPSNVPVALEYPCDTCLDAEIQKLLAADI</sequence>
<dbReference type="EMBL" id="FOCG01000003">
    <property type="protein sequence ID" value="SEN07513.1"/>
    <property type="molecule type" value="Genomic_DNA"/>
</dbReference>
<gene>
    <name evidence="1" type="ORF">SAMN05216180_2646</name>
</gene>
<dbReference type="InterPro" id="IPR036237">
    <property type="entry name" value="Xyl_isomerase-like_sf"/>
</dbReference>
<evidence type="ECO:0000313" key="2">
    <source>
        <dbReference type="Proteomes" id="UP000199158"/>
    </source>
</evidence>
<keyword evidence="1" id="KW-0413">Isomerase</keyword>
<reference evidence="1 2" key="1">
    <citation type="submission" date="2016-10" db="EMBL/GenBank/DDBJ databases">
        <authorList>
            <person name="de Groot N.N."/>
        </authorList>
    </citation>
    <scope>NUCLEOTIDE SEQUENCE [LARGE SCALE GENOMIC DNA]</scope>
    <source>
        <strain evidence="1 2">CGMCC 1.5070</strain>
    </source>
</reference>
<organism evidence="1 2">
    <name type="scientific">Hydrogenoanaerobacterium saccharovorans</name>
    <dbReference type="NCBI Taxonomy" id="474960"/>
    <lineage>
        <taxon>Bacteria</taxon>
        <taxon>Bacillati</taxon>
        <taxon>Bacillota</taxon>
        <taxon>Clostridia</taxon>
        <taxon>Eubacteriales</taxon>
        <taxon>Oscillospiraceae</taxon>
        <taxon>Hydrogenoanaerobacterium</taxon>
    </lineage>
</organism>
<protein>
    <submittedName>
        <fullName evidence="1">Sugar phosphate isomerase/epimerase</fullName>
    </submittedName>
</protein>
<accession>A0A1H8DJX2</accession>
<dbReference type="Proteomes" id="UP000199158">
    <property type="component" value="Unassembled WGS sequence"/>
</dbReference>
<dbReference type="OrthoDB" id="9815124at2"/>